<accession>A0A4R0JRU5</accession>
<organism evidence="2 3">
    <name type="scientific">Kribbella pittospori</name>
    <dbReference type="NCBI Taxonomy" id="722689"/>
    <lineage>
        <taxon>Bacteria</taxon>
        <taxon>Bacillati</taxon>
        <taxon>Actinomycetota</taxon>
        <taxon>Actinomycetes</taxon>
        <taxon>Propionibacteriales</taxon>
        <taxon>Kribbellaceae</taxon>
        <taxon>Kribbella</taxon>
    </lineage>
</organism>
<dbReference type="AlphaFoldDB" id="A0A4R0JRU5"/>
<dbReference type="GO" id="GO:0046872">
    <property type="term" value="F:metal ion binding"/>
    <property type="evidence" value="ECO:0007669"/>
    <property type="project" value="InterPro"/>
</dbReference>
<dbReference type="CDD" id="cd00371">
    <property type="entry name" value="HMA"/>
    <property type="match status" value="1"/>
</dbReference>
<name>A0A4R0JRU5_9ACTN</name>
<dbReference type="Proteomes" id="UP000291144">
    <property type="component" value="Unassembled WGS sequence"/>
</dbReference>
<evidence type="ECO:0000259" key="1">
    <source>
        <dbReference type="PROSITE" id="PS50846"/>
    </source>
</evidence>
<dbReference type="Pfam" id="PF00403">
    <property type="entry name" value="HMA"/>
    <property type="match status" value="1"/>
</dbReference>
<evidence type="ECO:0000313" key="3">
    <source>
        <dbReference type="Proteomes" id="UP000291144"/>
    </source>
</evidence>
<evidence type="ECO:0000313" key="2">
    <source>
        <dbReference type="EMBL" id="TCC44795.1"/>
    </source>
</evidence>
<dbReference type="InterPro" id="IPR006121">
    <property type="entry name" value="HMA_dom"/>
</dbReference>
<reference evidence="2 3" key="1">
    <citation type="submission" date="2019-02" db="EMBL/GenBank/DDBJ databases">
        <title>Kribbella capetownensis sp. nov. and Kribbella speibonae sp. nov., isolated from soil.</title>
        <authorList>
            <person name="Curtis S.M."/>
            <person name="Norton I."/>
            <person name="Everest G.J."/>
            <person name="Meyers P.R."/>
        </authorList>
    </citation>
    <scope>NUCLEOTIDE SEQUENCE [LARGE SCALE GENOMIC DNA]</scope>
    <source>
        <strain evidence="2 3">NRRL B-24813</strain>
    </source>
</reference>
<dbReference type="OrthoDB" id="9814359at2"/>
<feature type="domain" description="HMA" evidence="1">
    <location>
        <begin position="48"/>
        <end position="111"/>
    </location>
</feature>
<proteinExistence type="predicted"/>
<dbReference type="PROSITE" id="PS50846">
    <property type="entry name" value="HMA_2"/>
    <property type="match status" value="1"/>
</dbReference>
<protein>
    <recommendedName>
        <fullName evidence="1">HMA domain-containing protein</fullName>
    </recommendedName>
</protein>
<keyword evidence="3" id="KW-1185">Reference proteome</keyword>
<dbReference type="Gene3D" id="3.30.70.100">
    <property type="match status" value="1"/>
</dbReference>
<dbReference type="EMBL" id="SJKB01000042">
    <property type="protein sequence ID" value="TCC44795.1"/>
    <property type="molecule type" value="Genomic_DNA"/>
</dbReference>
<dbReference type="InterPro" id="IPR036163">
    <property type="entry name" value="HMA_dom_sf"/>
</dbReference>
<comment type="caution">
    <text evidence="2">The sequence shown here is derived from an EMBL/GenBank/DDBJ whole genome shotgun (WGS) entry which is preliminary data.</text>
</comment>
<dbReference type="SUPFAM" id="SSF55008">
    <property type="entry name" value="HMA, heavy metal-associated domain"/>
    <property type="match status" value="1"/>
</dbReference>
<gene>
    <name evidence="2" type="ORF">E0H73_45330</name>
</gene>
<sequence>MLKRRPCRALSGCCREEGWRSRRTAVGHRWIAPWSVSESPLEGVDAMRHLSLFVGGMDCRRCVREVTARLRDVPGVETVVADVSRSLIRLSGTMAAGDVLAAFAGSTYAVRLLDDPTPVEL</sequence>